<evidence type="ECO:0000256" key="8">
    <source>
        <dbReference type="SAM" id="Phobius"/>
    </source>
</evidence>
<dbReference type="AlphaFoldDB" id="A0A8J1Y7B2"/>
<evidence type="ECO:0000256" key="7">
    <source>
        <dbReference type="SAM" id="MobiDB-lite"/>
    </source>
</evidence>
<feature type="transmembrane region" description="Helical" evidence="8">
    <location>
        <begin position="208"/>
        <end position="228"/>
    </location>
</feature>
<feature type="transmembrane region" description="Helical" evidence="8">
    <location>
        <begin position="53"/>
        <end position="74"/>
    </location>
</feature>
<dbReference type="Proteomes" id="UP000749559">
    <property type="component" value="Unassembled WGS sequence"/>
</dbReference>
<dbReference type="InterPro" id="IPR018469">
    <property type="entry name" value="Dual_oxidase_maturation_fac"/>
</dbReference>
<dbReference type="GO" id="GO:0005789">
    <property type="term" value="C:endoplasmic reticulum membrane"/>
    <property type="evidence" value="ECO:0007669"/>
    <property type="project" value="InterPro"/>
</dbReference>
<evidence type="ECO:0000256" key="3">
    <source>
        <dbReference type="ARBA" id="ARBA00022692"/>
    </source>
</evidence>
<comment type="similarity">
    <text evidence="2">Belongs to the DUOXA family.</text>
</comment>
<keyword evidence="10" id="KW-1185">Reference proteome</keyword>
<evidence type="ECO:0000256" key="1">
    <source>
        <dbReference type="ARBA" id="ARBA00004141"/>
    </source>
</evidence>
<dbReference type="GO" id="GO:0015031">
    <property type="term" value="P:protein transport"/>
    <property type="evidence" value="ECO:0007669"/>
    <property type="project" value="InterPro"/>
</dbReference>
<keyword evidence="4 8" id="KW-1133">Transmembrane helix</keyword>
<comment type="subcellular location">
    <subcellularLocation>
        <location evidence="1">Membrane</location>
        <topology evidence="1">Multi-pass membrane protein</topology>
    </subcellularLocation>
</comment>
<evidence type="ECO:0000313" key="10">
    <source>
        <dbReference type="Proteomes" id="UP000749559"/>
    </source>
</evidence>
<keyword evidence="3 8" id="KW-0812">Transmembrane</keyword>
<accession>A0A8J1Y7B2</accession>
<evidence type="ECO:0000256" key="6">
    <source>
        <dbReference type="ARBA" id="ARBA00023180"/>
    </source>
</evidence>
<feature type="region of interest" description="Disordered" evidence="7">
    <location>
        <begin position="339"/>
        <end position="362"/>
    </location>
</feature>
<feature type="transmembrane region" description="Helical" evidence="8">
    <location>
        <begin position="240"/>
        <end position="267"/>
    </location>
</feature>
<dbReference type="PANTHER" id="PTHR31158">
    <property type="entry name" value="DUAL OXIDASE 2"/>
    <property type="match status" value="1"/>
</dbReference>
<dbReference type="Pfam" id="PF10204">
    <property type="entry name" value="DuoxA"/>
    <property type="match status" value="1"/>
</dbReference>
<keyword evidence="5 8" id="KW-0472">Membrane</keyword>
<evidence type="ECO:0000256" key="4">
    <source>
        <dbReference type="ARBA" id="ARBA00022989"/>
    </source>
</evidence>
<name>A0A8J1Y7B2_OWEFU</name>
<sequence length="405" mass="44757">MNGWHNEGAALIYPATSALLWGDLKTAIVCYIFVVITLSCLAVTVGLKYKERFYKAVGILGTMLVGFSIVLTVTSNGWMVGSVRSRCSYWDYGGREIDGANIGVNVGLHSVNITLKGYVDGKWIYNNERYSWYSIGEIQNEFRVAMVRGTPDAIIHTLGHFLPDEGGLRWGRRLRTAGYYTSALLWTSLACWFLSNLILFIATGTSAWHFMLTGTLMISAVISYCVSAPNVRIAYEERQMVLAFGWAFWVVVVTGSLTFIVGFLLLVTNNCFPEKLVMIGLGDDSAQYTTAGEESLGEGRKKGGKQNGHGFVNAGYVQDTSDSTSSAALRVESERKDFDGQLNGSQNKIEDRRVSSDDTHASNELGTLHIEMDTTTNYEETNESTIDDGKATNIRISETDIYTRL</sequence>
<evidence type="ECO:0000256" key="2">
    <source>
        <dbReference type="ARBA" id="ARBA00009816"/>
    </source>
</evidence>
<comment type="caution">
    <text evidence="9">The sequence shown here is derived from an EMBL/GenBank/DDBJ whole genome shotgun (WGS) entry which is preliminary data.</text>
</comment>
<evidence type="ECO:0000313" key="9">
    <source>
        <dbReference type="EMBL" id="CAH1793520.1"/>
    </source>
</evidence>
<feature type="compositionally biased region" description="Basic and acidic residues" evidence="7">
    <location>
        <begin position="348"/>
        <end position="361"/>
    </location>
</feature>
<reference evidence="9" key="1">
    <citation type="submission" date="2022-03" db="EMBL/GenBank/DDBJ databases">
        <authorList>
            <person name="Martin C."/>
        </authorList>
    </citation>
    <scope>NUCLEOTIDE SEQUENCE</scope>
</reference>
<feature type="transmembrane region" description="Helical" evidence="8">
    <location>
        <begin position="28"/>
        <end position="47"/>
    </location>
</feature>
<organism evidence="9 10">
    <name type="scientific">Owenia fusiformis</name>
    <name type="common">Polychaete worm</name>
    <dbReference type="NCBI Taxonomy" id="6347"/>
    <lineage>
        <taxon>Eukaryota</taxon>
        <taxon>Metazoa</taxon>
        <taxon>Spiralia</taxon>
        <taxon>Lophotrochozoa</taxon>
        <taxon>Annelida</taxon>
        <taxon>Polychaeta</taxon>
        <taxon>Sedentaria</taxon>
        <taxon>Canalipalpata</taxon>
        <taxon>Sabellida</taxon>
        <taxon>Oweniida</taxon>
        <taxon>Oweniidae</taxon>
        <taxon>Owenia</taxon>
    </lineage>
</organism>
<evidence type="ECO:0000256" key="5">
    <source>
        <dbReference type="ARBA" id="ARBA00023136"/>
    </source>
</evidence>
<feature type="transmembrane region" description="Helical" evidence="8">
    <location>
        <begin position="179"/>
        <end position="202"/>
    </location>
</feature>
<dbReference type="PANTHER" id="PTHR31158:SF1">
    <property type="entry name" value="DOXA1 FACTOR-RELATED"/>
    <property type="match status" value="1"/>
</dbReference>
<keyword evidence="6" id="KW-0325">Glycoprotein</keyword>
<gene>
    <name evidence="9" type="ORF">OFUS_LOCUS18360</name>
</gene>
<proteinExistence type="inferred from homology"/>
<dbReference type="OrthoDB" id="10042652at2759"/>
<protein>
    <submittedName>
        <fullName evidence="9">Uncharacterized protein</fullName>
    </submittedName>
</protein>
<dbReference type="EMBL" id="CAIIXF020000009">
    <property type="protein sequence ID" value="CAH1793520.1"/>
    <property type="molecule type" value="Genomic_DNA"/>
</dbReference>